<dbReference type="OrthoDB" id="4770317at2759"/>
<dbReference type="AlphaFoldDB" id="A0A9P8XSL9"/>
<sequence>MSSLHEQQGDYAAESEAPVQFSLAFDSIAGGVWELDNEANTHEIILVHGFAVPGNTEPHEDCRERTSQGGHSLHDVSEYTRARHILEEWICDSAEVLQERVVVRRMAFNTAEVLGYGKKALCSAAHFLCNSLLSLTLDSGSPLFHGAQRTIGDLEEECFYSHSAGGLLPVFQSRKVTFIAHGLGIWVVKQALLWLHYHGTPPHPAAMFFFDIAWISTPDVIFGYLQDTASIFALPWSSTLQGLLLEDVERHLFRIEQDFGTLIAGIYGECSEILHGDEEKFEYHLIQYNHQLWHNPSLLQSHNADSMAASTSILTDLVAGQIRRLTSLKLEKHLEEAVSLRLVTSSPDRLETRGDWLVGGTAFAALNDAPPTADAAEYDDVSVASSESQYSSNEVDYSVRLPTWDVPCRRAPDGPKQGNLYSEEWGVDSWYHTRDYNV</sequence>
<organism evidence="1 2">
    <name type="scientific">Microdochium trichocladiopsis</name>
    <dbReference type="NCBI Taxonomy" id="1682393"/>
    <lineage>
        <taxon>Eukaryota</taxon>
        <taxon>Fungi</taxon>
        <taxon>Dikarya</taxon>
        <taxon>Ascomycota</taxon>
        <taxon>Pezizomycotina</taxon>
        <taxon>Sordariomycetes</taxon>
        <taxon>Xylariomycetidae</taxon>
        <taxon>Xylariales</taxon>
        <taxon>Microdochiaceae</taxon>
        <taxon>Microdochium</taxon>
    </lineage>
</organism>
<dbReference type="Proteomes" id="UP000756346">
    <property type="component" value="Unassembled WGS sequence"/>
</dbReference>
<keyword evidence="2" id="KW-1185">Reference proteome</keyword>
<comment type="caution">
    <text evidence="1">The sequence shown here is derived from an EMBL/GenBank/DDBJ whole genome shotgun (WGS) entry which is preliminary data.</text>
</comment>
<dbReference type="GeneID" id="70187144"/>
<proteinExistence type="predicted"/>
<evidence type="ECO:0000313" key="1">
    <source>
        <dbReference type="EMBL" id="KAH7012230.1"/>
    </source>
</evidence>
<dbReference type="EMBL" id="JAGTJQ010000015">
    <property type="protein sequence ID" value="KAH7012230.1"/>
    <property type="molecule type" value="Genomic_DNA"/>
</dbReference>
<name>A0A9P8XSL9_9PEZI</name>
<protein>
    <submittedName>
        <fullName evidence="1">Uncharacterized protein</fullName>
    </submittedName>
</protein>
<evidence type="ECO:0000313" key="2">
    <source>
        <dbReference type="Proteomes" id="UP000756346"/>
    </source>
</evidence>
<reference evidence="1" key="1">
    <citation type="journal article" date="2021" name="Nat. Commun.">
        <title>Genetic determinants of endophytism in the Arabidopsis root mycobiome.</title>
        <authorList>
            <person name="Mesny F."/>
            <person name="Miyauchi S."/>
            <person name="Thiergart T."/>
            <person name="Pickel B."/>
            <person name="Atanasova L."/>
            <person name="Karlsson M."/>
            <person name="Huettel B."/>
            <person name="Barry K.W."/>
            <person name="Haridas S."/>
            <person name="Chen C."/>
            <person name="Bauer D."/>
            <person name="Andreopoulos W."/>
            <person name="Pangilinan J."/>
            <person name="LaButti K."/>
            <person name="Riley R."/>
            <person name="Lipzen A."/>
            <person name="Clum A."/>
            <person name="Drula E."/>
            <person name="Henrissat B."/>
            <person name="Kohler A."/>
            <person name="Grigoriev I.V."/>
            <person name="Martin F.M."/>
            <person name="Hacquard S."/>
        </authorList>
    </citation>
    <scope>NUCLEOTIDE SEQUENCE</scope>
    <source>
        <strain evidence="1">MPI-CAGE-CH-0230</strain>
    </source>
</reference>
<accession>A0A9P8XSL9</accession>
<gene>
    <name evidence="1" type="ORF">B0I36DRAFT_356310</name>
</gene>
<dbReference type="RefSeq" id="XP_046004606.1">
    <property type="nucleotide sequence ID" value="XM_046157598.1"/>
</dbReference>